<dbReference type="STRING" id="45235.A0A2K3QNJ8"/>
<proteinExistence type="predicted"/>
<dbReference type="AlphaFoldDB" id="A0A2K3QNJ8"/>
<evidence type="ECO:0000313" key="3">
    <source>
        <dbReference type="EMBL" id="PNY29116.1"/>
    </source>
</evidence>
<name>A0A2K3QNJ8_9HYPO</name>
<dbReference type="PANTHER" id="PTHR33112">
    <property type="entry name" value="DOMAIN PROTEIN, PUTATIVE-RELATED"/>
    <property type="match status" value="1"/>
</dbReference>
<feature type="region of interest" description="Disordered" evidence="1">
    <location>
        <begin position="1"/>
        <end position="43"/>
    </location>
</feature>
<dbReference type="EMBL" id="NRSZ01000155">
    <property type="protein sequence ID" value="PNY29116.1"/>
    <property type="molecule type" value="Genomic_DNA"/>
</dbReference>
<evidence type="ECO:0000313" key="4">
    <source>
        <dbReference type="Proteomes" id="UP000236621"/>
    </source>
</evidence>
<evidence type="ECO:0000259" key="2">
    <source>
        <dbReference type="Pfam" id="PF06985"/>
    </source>
</evidence>
<organism evidence="3 4">
    <name type="scientific">Tolypocladium capitatum</name>
    <dbReference type="NCBI Taxonomy" id="45235"/>
    <lineage>
        <taxon>Eukaryota</taxon>
        <taxon>Fungi</taxon>
        <taxon>Dikarya</taxon>
        <taxon>Ascomycota</taxon>
        <taxon>Pezizomycotina</taxon>
        <taxon>Sordariomycetes</taxon>
        <taxon>Hypocreomycetidae</taxon>
        <taxon>Hypocreales</taxon>
        <taxon>Ophiocordycipitaceae</taxon>
        <taxon>Tolypocladium</taxon>
    </lineage>
</organism>
<accession>A0A2K3QNJ8</accession>
<reference evidence="3 4" key="1">
    <citation type="submission" date="2017-08" db="EMBL/GenBank/DDBJ databases">
        <title>Harnessing the power of phylogenomics to disentangle the directionality and signatures of interkingdom host jumping in the parasitic fungal genus Tolypocladium.</title>
        <authorList>
            <person name="Quandt C.A."/>
            <person name="Patterson W."/>
            <person name="Spatafora J.W."/>
        </authorList>
    </citation>
    <scope>NUCLEOTIDE SEQUENCE [LARGE SCALE GENOMIC DNA]</scope>
    <source>
        <strain evidence="3 4">CBS 113982</strain>
    </source>
</reference>
<feature type="domain" description="Heterokaryon incompatibility" evidence="2">
    <location>
        <begin position="283"/>
        <end position="420"/>
    </location>
</feature>
<protein>
    <submittedName>
        <fullName evidence="3">Heterokaryon incompatibility</fullName>
    </submittedName>
</protein>
<dbReference type="Pfam" id="PF06985">
    <property type="entry name" value="HET"/>
    <property type="match status" value="1"/>
</dbReference>
<gene>
    <name evidence="3" type="ORF">TCAP_00966</name>
</gene>
<keyword evidence="4" id="KW-1185">Reference proteome</keyword>
<dbReference type="Proteomes" id="UP000236621">
    <property type="component" value="Unassembled WGS sequence"/>
</dbReference>
<evidence type="ECO:0000256" key="1">
    <source>
        <dbReference type="SAM" id="MobiDB-lite"/>
    </source>
</evidence>
<dbReference type="OrthoDB" id="5428863at2759"/>
<sequence length="783" mass="84428">MKKISRMLSMRWWAADRGEPEPEARRRQPALTEAEVRHQLPSRGAAAAAAAAAGVRKGSLLRVKGTTGRIVADGSDDVDGGGDDDGDARPRCRPCVWCAAADFPRLLDWTPGEPRPWIPLSHVLAPPAAPCPFCAFFRALLGDDARGAVGGTFAPYLRIRRAFERLDGVGERHELAGAVLGEVMARNKTLPRGYVVRAEDDEDGAGAGAYCREGAPARIRGRTVTRMLDPVLPRSWIDFCRESHGETCGTREAPIQGLRLVDCAERRVVCVDDLDGVGDGLEYATLSYAWGARTTADPRPDPDGRLPDDLPPLFADAVSLVTALGLRYLWIDRLCALPLAAAERRRQADLMGETLARAALTLVVAAGEGVADGIPGVGAPRDDHQLSLQTRTGVFTTTLLRPDVEVAASAWARRAWTFQEGLLARRRLVLTPSQAYFQCRALHCHESVALPLRLAPGFSLGRVFPPAGAPRPAQLKERIGAFMARDVSRGEDRLDAFRGVLREYARIDALAVDHFLGLPLFHPGDFVNVAVVGRTDRLAVGLGWMPDRTPPSPPDPPEPCYALDAAAAFPSWTWLAWTLRAGHGAAGHVFGFNLVGEASPMVDGVRSPPRMDAYVGFADGSVLSWEADGEAIAGKADAVAFLRLRTYCFDVRVRRARPQAGSRALDDDAPLSRANRATVEAWIRAAPPPVDEHHGLTITAVLISGRSWGDAPPCAATALICHRRGWDPAAPLVRLGAVGIEFAAFDVQGDDGAVMRSVDTAAGEGGQGEERDLEVRLREVDLY</sequence>
<comment type="caution">
    <text evidence="3">The sequence shown here is derived from an EMBL/GenBank/DDBJ whole genome shotgun (WGS) entry which is preliminary data.</text>
</comment>
<dbReference type="PANTHER" id="PTHR33112:SF1">
    <property type="entry name" value="HETEROKARYON INCOMPATIBILITY DOMAIN-CONTAINING PROTEIN"/>
    <property type="match status" value="1"/>
</dbReference>
<dbReference type="InterPro" id="IPR010730">
    <property type="entry name" value="HET"/>
</dbReference>
<feature type="compositionally biased region" description="Basic and acidic residues" evidence="1">
    <location>
        <begin position="14"/>
        <end position="26"/>
    </location>
</feature>